<evidence type="ECO:0000313" key="2">
    <source>
        <dbReference type="EMBL" id="RSK39118.1"/>
    </source>
</evidence>
<comment type="caution">
    <text evidence="2">The sequence shown here is derived from an EMBL/GenBank/DDBJ whole genome shotgun (WGS) entry which is preliminary data.</text>
</comment>
<dbReference type="Gene3D" id="2.40.128.110">
    <property type="entry name" value="Lipid/polyisoprenoid-binding, YceI-like"/>
    <property type="match status" value="1"/>
</dbReference>
<dbReference type="Pfam" id="PF04264">
    <property type="entry name" value="YceI"/>
    <property type="match status" value="1"/>
</dbReference>
<name>A0A428JYA0_9FLAO</name>
<dbReference type="Proteomes" id="UP000270620">
    <property type="component" value="Unassembled WGS sequence"/>
</dbReference>
<dbReference type="InterPro" id="IPR036761">
    <property type="entry name" value="TTHA0802/YceI-like_sf"/>
</dbReference>
<dbReference type="RefSeq" id="WP_125468092.1">
    <property type="nucleotide sequence ID" value="NZ_RWBG01000004.1"/>
</dbReference>
<dbReference type="InterPro" id="IPR007372">
    <property type="entry name" value="Lipid/polyisoprenoid-bd_YceI"/>
</dbReference>
<feature type="domain" description="Lipid/polyisoprenoid-binding YceI-like" evidence="1">
    <location>
        <begin position="61"/>
        <end position="188"/>
    </location>
</feature>
<dbReference type="SUPFAM" id="SSF101874">
    <property type="entry name" value="YceI-like"/>
    <property type="match status" value="1"/>
</dbReference>
<keyword evidence="3" id="KW-1185">Reference proteome</keyword>
<dbReference type="EMBL" id="RWBG01000004">
    <property type="protein sequence ID" value="RSK39118.1"/>
    <property type="molecule type" value="Genomic_DNA"/>
</dbReference>
<organism evidence="2 3">
    <name type="scientific">Mangrovimonas spongiae</name>
    <dbReference type="NCBI Taxonomy" id="2494697"/>
    <lineage>
        <taxon>Bacteria</taxon>
        <taxon>Pseudomonadati</taxon>
        <taxon>Bacteroidota</taxon>
        <taxon>Flavobacteriia</taxon>
        <taxon>Flavobacteriales</taxon>
        <taxon>Flavobacteriaceae</taxon>
        <taxon>Mangrovimonas</taxon>
    </lineage>
</organism>
<reference evidence="2 3" key="1">
    <citation type="submission" date="2018-12" db="EMBL/GenBank/DDBJ databases">
        <title>Mangrovimonas spongiae sp. nov., a novel member of the genus Mangrovimonas isolated from marine sponge.</title>
        <authorList>
            <person name="Zhuang L."/>
            <person name="Luo L."/>
        </authorList>
    </citation>
    <scope>NUCLEOTIDE SEQUENCE [LARGE SCALE GENOMIC DNA]</scope>
    <source>
        <strain evidence="2 3">HN-E26</strain>
    </source>
</reference>
<protein>
    <submittedName>
        <fullName evidence="2">YceI family protein</fullName>
    </submittedName>
</protein>
<accession>A0A428JYA0</accession>
<evidence type="ECO:0000259" key="1">
    <source>
        <dbReference type="Pfam" id="PF04264"/>
    </source>
</evidence>
<evidence type="ECO:0000313" key="3">
    <source>
        <dbReference type="Proteomes" id="UP000270620"/>
    </source>
</evidence>
<dbReference type="AlphaFoldDB" id="A0A428JYA0"/>
<proteinExistence type="predicted"/>
<dbReference type="OrthoDB" id="1121590at2"/>
<gene>
    <name evidence="2" type="ORF">EJA19_09250</name>
</gene>
<sequence>MKRLLIFFVVLTFVSFRYMKETETSILLSPESKLYVEGTTNIKDFNCEFDVAAIKKEIPVSFVSKANGLLFKKAKLTLNNSCFDCGNKGINKDFNKLLKTEQHPQIVLHLNELVYNAANNNVVEAYLQIDMAGVLKPYKIPVTVNQGQGINVKGQLHLNISDFHLEPPQKVFGLIKVKDVITINFDLVLKRC</sequence>